<feature type="transmembrane region" description="Helical" evidence="7">
    <location>
        <begin position="109"/>
        <end position="128"/>
    </location>
</feature>
<comment type="similarity">
    <text evidence="2">Belongs to the DoxX family.</text>
</comment>
<accession>A0A5E4TB16</accession>
<evidence type="ECO:0000313" key="8">
    <source>
        <dbReference type="EMBL" id="VVD85386.1"/>
    </source>
</evidence>
<proteinExistence type="inferred from homology"/>
<evidence type="ECO:0000256" key="7">
    <source>
        <dbReference type="SAM" id="Phobius"/>
    </source>
</evidence>
<dbReference type="OrthoDB" id="280866at2"/>
<dbReference type="Proteomes" id="UP000414233">
    <property type="component" value="Unassembled WGS sequence"/>
</dbReference>
<gene>
    <name evidence="8" type="ORF">PTE30175_01275</name>
</gene>
<keyword evidence="5 7" id="KW-1133">Transmembrane helix</keyword>
<dbReference type="GO" id="GO:0005886">
    <property type="term" value="C:plasma membrane"/>
    <property type="evidence" value="ECO:0007669"/>
    <property type="project" value="UniProtKB-SubCell"/>
</dbReference>
<name>A0A5E4TB16_9BURK</name>
<evidence type="ECO:0000256" key="3">
    <source>
        <dbReference type="ARBA" id="ARBA00022475"/>
    </source>
</evidence>
<keyword evidence="9" id="KW-1185">Reference proteome</keyword>
<evidence type="ECO:0000256" key="1">
    <source>
        <dbReference type="ARBA" id="ARBA00004651"/>
    </source>
</evidence>
<dbReference type="InterPro" id="IPR032808">
    <property type="entry name" value="DoxX"/>
</dbReference>
<dbReference type="PANTHER" id="PTHR33452">
    <property type="entry name" value="OXIDOREDUCTASE CATD-RELATED"/>
    <property type="match status" value="1"/>
</dbReference>
<dbReference type="RefSeq" id="WP_150696215.1">
    <property type="nucleotide sequence ID" value="NZ_CABPRZ010000004.1"/>
</dbReference>
<dbReference type="PANTHER" id="PTHR33452:SF1">
    <property type="entry name" value="INNER MEMBRANE PROTEIN YPHA-RELATED"/>
    <property type="match status" value="1"/>
</dbReference>
<dbReference type="EMBL" id="CABPRZ010000004">
    <property type="protein sequence ID" value="VVD85386.1"/>
    <property type="molecule type" value="Genomic_DNA"/>
</dbReference>
<evidence type="ECO:0000256" key="5">
    <source>
        <dbReference type="ARBA" id="ARBA00022989"/>
    </source>
</evidence>
<dbReference type="Pfam" id="PF07681">
    <property type="entry name" value="DoxX"/>
    <property type="match status" value="1"/>
</dbReference>
<evidence type="ECO:0000256" key="4">
    <source>
        <dbReference type="ARBA" id="ARBA00022692"/>
    </source>
</evidence>
<evidence type="ECO:0000256" key="2">
    <source>
        <dbReference type="ARBA" id="ARBA00006679"/>
    </source>
</evidence>
<keyword evidence="6 7" id="KW-0472">Membrane</keyword>
<keyword evidence="3" id="KW-1003">Cell membrane</keyword>
<evidence type="ECO:0000313" key="9">
    <source>
        <dbReference type="Proteomes" id="UP000414233"/>
    </source>
</evidence>
<dbReference type="AlphaFoldDB" id="A0A5E4TB16"/>
<evidence type="ECO:0000256" key="6">
    <source>
        <dbReference type="ARBA" id="ARBA00023136"/>
    </source>
</evidence>
<keyword evidence="4 7" id="KW-0812">Transmembrane</keyword>
<reference evidence="8 9" key="1">
    <citation type="submission" date="2019-08" db="EMBL/GenBank/DDBJ databases">
        <authorList>
            <person name="Peeters C."/>
        </authorList>
    </citation>
    <scope>NUCLEOTIDE SEQUENCE [LARGE SCALE GENOMIC DNA]</scope>
    <source>
        <strain evidence="8 9">LMG 30175</strain>
    </source>
</reference>
<sequence length="136" mass="14479">MQSTRDDLGKLILRLTLGILLLFHGVNKVFYGVGFIEGMLTSHGLPAFIAYGTYLGEVLAPVLLILGVLTRLGGLLVVINMIGALMLVHVSQIAQIVKETGAWALELQAFYLLAGLAVLLLGAGRFSVSGGRGTWD</sequence>
<feature type="transmembrane region" description="Helical" evidence="7">
    <location>
        <begin position="76"/>
        <end position="97"/>
    </location>
</feature>
<organism evidence="8 9">
    <name type="scientific">Pandoraea terrae</name>
    <dbReference type="NCBI Taxonomy" id="1537710"/>
    <lineage>
        <taxon>Bacteria</taxon>
        <taxon>Pseudomonadati</taxon>
        <taxon>Pseudomonadota</taxon>
        <taxon>Betaproteobacteria</taxon>
        <taxon>Burkholderiales</taxon>
        <taxon>Burkholderiaceae</taxon>
        <taxon>Pandoraea</taxon>
    </lineage>
</organism>
<feature type="transmembrane region" description="Helical" evidence="7">
    <location>
        <begin position="12"/>
        <end position="36"/>
    </location>
</feature>
<protein>
    <submittedName>
        <fullName evidence="8">GntR family transcriptional regulator</fullName>
    </submittedName>
</protein>
<feature type="transmembrane region" description="Helical" evidence="7">
    <location>
        <begin position="48"/>
        <end position="69"/>
    </location>
</feature>
<comment type="subcellular location">
    <subcellularLocation>
        <location evidence="1">Cell membrane</location>
        <topology evidence="1">Multi-pass membrane protein</topology>
    </subcellularLocation>
</comment>
<dbReference type="InterPro" id="IPR051907">
    <property type="entry name" value="DoxX-like_oxidoreductase"/>
</dbReference>